<dbReference type="Proteomes" id="UP000308713">
    <property type="component" value="Unassembled WGS sequence"/>
</dbReference>
<name>A0A5C4SRM1_9FLAO</name>
<dbReference type="SUPFAM" id="SSF55729">
    <property type="entry name" value="Acyl-CoA N-acyltransferases (Nat)"/>
    <property type="match status" value="1"/>
</dbReference>
<dbReference type="OrthoDB" id="240921at2"/>
<keyword evidence="2" id="KW-1185">Reference proteome</keyword>
<dbReference type="AlphaFoldDB" id="A0A5C4SRM1"/>
<reference evidence="1 2" key="1">
    <citation type="submission" date="2019-05" db="EMBL/GenBank/DDBJ databases">
        <title>Tamlana fucoidanivorans sp. nov., isolated from the surface of algae collected from Fujian province in China.</title>
        <authorList>
            <person name="Li J."/>
        </authorList>
    </citation>
    <scope>NUCLEOTIDE SEQUENCE [LARGE SCALE GENOMIC DNA]</scope>
    <source>
        <strain evidence="1 2">CW2-9</strain>
    </source>
</reference>
<dbReference type="GO" id="GO:0016740">
    <property type="term" value="F:transferase activity"/>
    <property type="evidence" value="ECO:0007669"/>
    <property type="project" value="UniProtKB-KW"/>
</dbReference>
<dbReference type="EMBL" id="VDCS01000001">
    <property type="protein sequence ID" value="TNJ47074.1"/>
    <property type="molecule type" value="Genomic_DNA"/>
</dbReference>
<accession>A0A5C4SRM1</accession>
<comment type="caution">
    <text evidence="1">The sequence shown here is derived from an EMBL/GenBank/DDBJ whole genome shotgun (WGS) entry which is preliminary data.</text>
</comment>
<evidence type="ECO:0000313" key="2">
    <source>
        <dbReference type="Proteomes" id="UP000308713"/>
    </source>
</evidence>
<sequence length="384" mass="45251">MKTFQIYRSTRDLPKTWDTLVKHDVFLQSYYLEALVQGGPSNIKIYFVGIFSDDELVGVAIIQIVNLYLKDMFRKAEVSCAKEFFRSIISKILKGNVLVVGNLTHTGQHSMFFNKKKITLTEYAETIYKAVTALKNDFYREHRKPIHAILLKDFFVNEMKLKKTPVFDSFNFHEVSVQPNMILETRKQWSNMQDYVSDLSKKYRDRYKRARKKLGDIYCKELDLHAVQLNAVVLHTLYLNVSSNAKFNSFILPQDHFFVLKQKLNDNFKVFGYYLNHKLVGFFTLILNSRQLETYFLGYDTKHQYGNQLYLNMLYDMLDFGITQRFTSVIYARTAMAIKSSVGAKPRPMVMYMKHTNGTLNRILKPVFKLMNPKQDWEERHPFK</sequence>
<dbReference type="RefSeq" id="WP_139694536.1">
    <property type="nucleotide sequence ID" value="NZ_CP074074.1"/>
</dbReference>
<dbReference type="InterPro" id="IPR016181">
    <property type="entry name" value="Acyl_CoA_acyltransferase"/>
</dbReference>
<protein>
    <submittedName>
        <fullName evidence="1">GNAT family N-acetyltransferase</fullName>
    </submittedName>
</protein>
<evidence type="ECO:0000313" key="1">
    <source>
        <dbReference type="EMBL" id="TNJ47074.1"/>
    </source>
</evidence>
<gene>
    <name evidence="1" type="ORF">FGF67_00700</name>
</gene>
<organism evidence="1 2">
    <name type="scientific">Allotamlana fucoidanivorans</name>
    <dbReference type="NCBI Taxonomy" id="2583814"/>
    <lineage>
        <taxon>Bacteria</taxon>
        <taxon>Pseudomonadati</taxon>
        <taxon>Bacteroidota</taxon>
        <taxon>Flavobacteriia</taxon>
        <taxon>Flavobacteriales</taxon>
        <taxon>Flavobacteriaceae</taxon>
        <taxon>Allotamlana</taxon>
    </lineage>
</organism>
<proteinExistence type="predicted"/>
<keyword evidence="1" id="KW-0808">Transferase</keyword>